<dbReference type="InterPro" id="IPR002173">
    <property type="entry name" value="Carboh/pur_kinase_PfkB_CS"/>
</dbReference>
<dbReference type="HAMAP" id="MF_01987">
    <property type="entry name" value="Ribokinase"/>
    <property type="match status" value="1"/>
</dbReference>
<dbReference type="GO" id="GO:0005829">
    <property type="term" value="C:cytosol"/>
    <property type="evidence" value="ECO:0007669"/>
    <property type="project" value="TreeGrafter"/>
</dbReference>
<proteinExistence type="inferred from homology"/>
<feature type="domain" description="Carbohydrate kinase PfkB" evidence="13">
    <location>
        <begin position="8"/>
        <end position="292"/>
    </location>
</feature>
<comment type="subunit">
    <text evidence="12">Homodimer.</text>
</comment>
<dbReference type="eggNOG" id="COG0524">
    <property type="taxonomic scope" value="Bacteria"/>
</dbReference>
<dbReference type="KEGG" id="ssm:Spirs_1173"/>
<keyword evidence="5 12" id="KW-0479">Metal-binding</keyword>
<dbReference type="PANTHER" id="PTHR10584:SF166">
    <property type="entry name" value="RIBOKINASE"/>
    <property type="match status" value="1"/>
</dbReference>
<feature type="binding site" evidence="12">
    <location>
        <position position="275"/>
    </location>
    <ligand>
        <name>ATP</name>
        <dbReference type="ChEBI" id="CHEBI:30616"/>
    </ligand>
</feature>
<evidence type="ECO:0000313" key="14">
    <source>
        <dbReference type="EMBL" id="ADK80302.1"/>
    </source>
</evidence>
<evidence type="ECO:0000256" key="1">
    <source>
        <dbReference type="ARBA" id="ARBA00005380"/>
    </source>
</evidence>
<dbReference type="CDD" id="cd01174">
    <property type="entry name" value="ribokinase"/>
    <property type="match status" value="1"/>
</dbReference>
<comment type="catalytic activity">
    <reaction evidence="12">
        <text>D-ribose + ATP = D-ribose 5-phosphate + ADP + H(+)</text>
        <dbReference type="Rhea" id="RHEA:13697"/>
        <dbReference type="ChEBI" id="CHEBI:15378"/>
        <dbReference type="ChEBI" id="CHEBI:30616"/>
        <dbReference type="ChEBI" id="CHEBI:47013"/>
        <dbReference type="ChEBI" id="CHEBI:78346"/>
        <dbReference type="ChEBI" id="CHEBI:456216"/>
        <dbReference type="EC" id="2.7.1.15"/>
    </reaction>
</comment>
<dbReference type="Gene3D" id="3.40.1190.20">
    <property type="match status" value="1"/>
</dbReference>
<evidence type="ECO:0000256" key="9">
    <source>
        <dbReference type="ARBA" id="ARBA00022842"/>
    </source>
</evidence>
<evidence type="ECO:0000256" key="6">
    <source>
        <dbReference type="ARBA" id="ARBA00022741"/>
    </source>
</evidence>
<evidence type="ECO:0000259" key="13">
    <source>
        <dbReference type="Pfam" id="PF00294"/>
    </source>
</evidence>
<dbReference type="PANTHER" id="PTHR10584">
    <property type="entry name" value="SUGAR KINASE"/>
    <property type="match status" value="1"/>
</dbReference>
<dbReference type="PRINTS" id="PR00990">
    <property type="entry name" value="RIBOKINASE"/>
</dbReference>
<feature type="active site" description="Proton acceptor" evidence="12">
    <location>
        <position position="251"/>
    </location>
</feature>
<keyword evidence="7 12" id="KW-0418">Kinase</keyword>
<evidence type="ECO:0000256" key="12">
    <source>
        <dbReference type="HAMAP-Rule" id="MF_01987"/>
    </source>
</evidence>
<keyword evidence="8 12" id="KW-0067">ATP-binding</keyword>
<feature type="binding site" evidence="12">
    <location>
        <position position="245"/>
    </location>
    <ligand>
        <name>K(+)</name>
        <dbReference type="ChEBI" id="CHEBI:29103"/>
    </ligand>
</feature>
<organism evidence="14 15">
    <name type="scientific">Sediminispirochaeta smaragdinae (strain DSM 11293 / JCM 15392 / SEBR 4228)</name>
    <name type="common">Spirochaeta smaragdinae</name>
    <dbReference type="NCBI Taxonomy" id="573413"/>
    <lineage>
        <taxon>Bacteria</taxon>
        <taxon>Pseudomonadati</taxon>
        <taxon>Spirochaetota</taxon>
        <taxon>Spirochaetia</taxon>
        <taxon>Spirochaetales</taxon>
        <taxon>Spirochaetaceae</taxon>
        <taxon>Sediminispirochaeta</taxon>
    </lineage>
</organism>
<evidence type="ECO:0000256" key="2">
    <source>
        <dbReference type="ARBA" id="ARBA00012035"/>
    </source>
</evidence>
<feature type="binding site" evidence="12">
    <location>
        <begin position="219"/>
        <end position="224"/>
    </location>
    <ligand>
        <name>ATP</name>
        <dbReference type="ChEBI" id="CHEBI:30616"/>
    </ligand>
</feature>
<comment type="function">
    <text evidence="12">Catalyzes the phosphorylation of ribose at O-5 in a reaction requiring ATP and magnesium. The resulting D-ribose-5-phosphate can then be used either for sythesis of nucleotides, histidine, and tryptophan, or as a component of the pentose phosphate pathway.</text>
</comment>
<dbReference type="InterPro" id="IPR002139">
    <property type="entry name" value="Ribo/fructo_kinase"/>
</dbReference>
<dbReference type="InterPro" id="IPR029056">
    <property type="entry name" value="Ribokinase-like"/>
</dbReference>
<comment type="cofactor">
    <cofactor evidence="12">
        <name>Mg(2+)</name>
        <dbReference type="ChEBI" id="CHEBI:18420"/>
    </cofactor>
    <text evidence="12">Requires a divalent cation, most likely magnesium in vivo, as an electrophilic catalyst to aid phosphoryl group transfer. It is the chelate of the metal and the nucleotide that is the actual substrate.</text>
</comment>
<keyword evidence="6 12" id="KW-0547">Nucleotide-binding</keyword>
<feature type="binding site" evidence="12">
    <location>
        <position position="251"/>
    </location>
    <ligand>
        <name>substrate</name>
    </ligand>
</feature>
<dbReference type="GO" id="GO:0004747">
    <property type="term" value="F:ribokinase activity"/>
    <property type="evidence" value="ECO:0007669"/>
    <property type="project" value="UniProtKB-UniRule"/>
</dbReference>
<comment type="similarity">
    <text evidence="12">Belongs to the carbohydrate kinase PfkB family. Ribokinase subfamily.</text>
</comment>
<dbReference type="OrthoDB" id="9775849at2"/>
<feature type="binding site" evidence="12">
    <location>
        <position position="247"/>
    </location>
    <ligand>
        <name>K(+)</name>
        <dbReference type="ChEBI" id="CHEBI:29103"/>
    </ligand>
</feature>
<comment type="similarity">
    <text evidence="1">Belongs to the carbohydrate kinase pfkB family.</text>
</comment>
<evidence type="ECO:0000313" key="15">
    <source>
        <dbReference type="Proteomes" id="UP000002318"/>
    </source>
</evidence>
<feature type="binding site" evidence="12">
    <location>
        <begin position="250"/>
        <end position="251"/>
    </location>
    <ligand>
        <name>ATP</name>
        <dbReference type="ChEBI" id="CHEBI:30616"/>
    </ligand>
</feature>
<dbReference type="SUPFAM" id="SSF53613">
    <property type="entry name" value="Ribokinase-like"/>
    <property type="match status" value="1"/>
</dbReference>
<dbReference type="GO" id="GO:0005524">
    <property type="term" value="F:ATP binding"/>
    <property type="evidence" value="ECO:0007669"/>
    <property type="project" value="UniProtKB-UniRule"/>
</dbReference>
<dbReference type="InterPro" id="IPR011877">
    <property type="entry name" value="Ribokinase"/>
</dbReference>
<feature type="binding site" evidence="12">
    <location>
        <position position="281"/>
    </location>
    <ligand>
        <name>K(+)</name>
        <dbReference type="ChEBI" id="CHEBI:29103"/>
    </ligand>
</feature>
<evidence type="ECO:0000256" key="5">
    <source>
        <dbReference type="ARBA" id="ARBA00022723"/>
    </source>
</evidence>
<reference evidence="14 15" key="1">
    <citation type="journal article" date="2010" name="Stand. Genomic Sci.">
        <title>Complete genome sequence of Spirochaeta smaragdinae type strain (SEBR 4228).</title>
        <authorList>
            <person name="Mavromatis K."/>
            <person name="Yasawong M."/>
            <person name="Chertkov O."/>
            <person name="Lapidus A."/>
            <person name="Lucas S."/>
            <person name="Nolan M."/>
            <person name="Del Rio T.G."/>
            <person name="Tice H."/>
            <person name="Cheng J.F."/>
            <person name="Pitluck S."/>
            <person name="Liolios K."/>
            <person name="Ivanova N."/>
            <person name="Tapia R."/>
            <person name="Han C."/>
            <person name="Bruce D."/>
            <person name="Goodwin L."/>
            <person name="Pati A."/>
            <person name="Chen A."/>
            <person name="Palaniappan K."/>
            <person name="Land M."/>
            <person name="Hauser L."/>
            <person name="Chang Y.J."/>
            <person name="Jeffries C.D."/>
            <person name="Detter J.C."/>
            <person name="Rohde M."/>
            <person name="Brambilla E."/>
            <person name="Spring S."/>
            <person name="Goker M."/>
            <person name="Sikorski J."/>
            <person name="Woyke T."/>
            <person name="Bristow J."/>
            <person name="Eisen J.A."/>
            <person name="Markowitz V."/>
            <person name="Hugenholtz P."/>
            <person name="Klenk H.P."/>
            <person name="Kyrpides N.C."/>
        </authorList>
    </citation>
    <scope>NUCLEOTIDE SEQUENCE [LARGE SCALE GENOMIC DNA]</scope>
    <source>
        <strain evidence="15">DSM 11293 / JCM 15392 / SEBR 4228</strain>
    </source>
</reference>
<dbReference type="UniPathway" id="UPA00916">
    <property type="reaction ID" value="UER00889"/>
</dbReference>
<dbReference type="RefSeq" id="WP_013253766.1">
    <property type="nucleotide sequence ID" value="NC_014364.1"/>
</dbReference>
<feature type="binding site" evidence="12">
    <location>
        <position position="286"/>
    </location>
    <ligand>
        <name>K(+)</name>
        <dbReference type="ChEBI" id="CHEBI:29103"/>
    </ligand>
</feature>
<feature type="binding site" evidence="12">
    <location>
        <position position="143"/>
    </location>
    <ligand>
        <name>substrate</name>
    </ligand>
</feature>
<name>E1R2M0_SEDSS</name>
<evidence type="ECO:0000256" key="7">
    <source>
        <dbReference type="ARBA" id="ARBA00022777"/>
    </source>
</evidence>
<keyword evidence="12" id="KW-0963">Cytoplasm</keyword>
<dbReference type="GO" id="GO:0046872">
    <property type="term" value="F:metal ion binding"/>
    <property type="evidence" value="ECO:0007669"/>
    <property type="project" value="UniProtKB-KW"/>
</dbReference>
<gene>
    <name evidence="12" type="primary">rbsK</name>
    <name evidence="14" type="ordered locus">Spirs_1173</name>
</gene>
<dbReference type="Proteomes" id="UP000002318">
    <property type="component" value="Chromosome"/>
</dbReference>
<keyword evidence="4 12" id="KW-0808">Transferase</keyword>
<dbReference type="AlphaFoldDB" id="E1R2M0"/>
<feature type="binding site" evidence="12">
    <location>
        <begin position="42"/>
        <end position="46"/>
    </location>
    <ligand>
        <name>substrate</name>
    </ligand>
</feature>
<keyword evidence="11 12" id="KW-0119">Carbohydrate metabolism</keyword>
<evidence type="ECO:0000256" key="4">
    <source>
        <dbReference type="ARBA" id="ARBA00022679"/>
    </source>
</evidence>
<dbReference type="Pfam" id="PF00294">
    <property type="entry name" value="PfkB"/>
    <property type="match status" value="1"/>
</dbReference>
<dbReference type="GO" id="GO:0019303">
    <property type="term" value="P:D-ribose catabolic process"/>
    <property type="evidence" value="ECO:0007669"/>
    <property type="project" value="UniProtKB-UniRule"/>
</dbReference>
<accession>E1R2M0</accession>
<keyword evidence="15" id="KW-1185">Reference proteome</keyword>
<keyword evidence="9 12" id="KW-0460">Magnesium</keyword>
<evidence type="ECO:0000256" key="3">
    <source>
        <dbReference type="ARBA" id="ARBA00016943"/>
    </source>
</evidence>
<evidence type="ECO:0000256" key="11">
    <source>
        <dbReference type="ARBA" id="ARBA00023277"/>
    </source>
</evidence>
<protein>
    <recommendedName>
        <fullName evidence="3 12">Ribokinase</fullName>
        <shortName evidence="12">RK</shortName>
        <ecNumber evidence="2 12">2.7.1.15</ecNumber>
    </recommendedName>
</protein>
<keyword evidence="10 12" id="KW-0630">Potassium</keyword>
<evidence type="ECO:0000256" key="8">
    <source>
        <dbReference type="ARBA" id="ARBA00022840"/>
    </source>
</evidence>
<evidence type="ECO:0000256" key="10">
    <source>
        <dbReference type="ARBA" id="ARBA00022958"/>
    </source>
</evidence>
<comment type="subcellular location">
    <subcellularLocation>
        <location evidence="12">Cytoplasm</location>
    </subcellularLocation>
</comment>
<comment type="activity regulation">
    <text evidence="12">Activated by a monovalent cation that binds near, but not in, the active site. The most likely occupant of the site in vivo is potassium. Ion binding induces a conformational change that may alter substrate affinity.</text>
</comment>
<comment type="pathway">
    <text evidence="12">Carbohydrate metabolism; D-ribose degradation; D-ribose 5-phosphate from beta-D-ribopyranose: step 2/2.</text>
</comment>
<dbReference type="EC" id="2.7.1.15" evidence="2 12"/>
<dbReference type="PROSITE" id="PS00584">
    <property type="entry name" value="PFKB_KINASES_2"/>
    <property type="match status" value="1"/>
</dbReference>
<feature type="binding site" evidence="12">
    <location>
        <position position="290"/>
    </location>
    <ligand>
        <name>K(+)</name>
        <dbReference type="ChEBI" id="CHEBI:29103"/>
    </ligand>
</feature>
<sequence>MERKPRIQVIGSYAVGMTMGTDRFPKEGETVPGYGFCQLHGGKGSNQAVGAARGGGEVHFTSCIGRDRMGDDAISMLRKEGIGTETVFRNSEASTGVGFVMVGSSGENEILIDLGANEKLGRDHIDTIFTSSPLPEIILVQLEANLDAVHYAIRRADEKGIPVVLNPAPFRAVPDEMVAAASYITPNQTEAQSLLGKNADPQILCKELTAKYGNTVILTAGKHGAFIMEDGEAVAIPVPEVTVKDTTGAGDCFNAALTVALAEGKGLRDAVTFANAAASLSVQVPGVIESLPFRDAVEDFLKQQR</sequence>
<dbReference type="EMBL" id="CP002116">
    <property type="protein sequence ID" value="ADK80302.1"/>
    <property type="molecule type" value="Genomic_DNA"/>
</dbReference>
<dbReference type="HOGENOM" id="CLU_027634_2_2_12"/>
<comment type="caution">
    <text evidence="12">Lacks conserved residue(s) required for the propagation of feature annotation.</text>
</comment>
<feature type="binding site" evidence="12">
    <location>
        <position position="187"/>
    </location>
    <ligand>
        <name>ATP</name>
        <dbReference type="ChEBI" id="CHEBI:30616"/>
    </ligand>
</feature>
<feature type="binding site" evidence="12">
    <location>
        <position position="284"/>
    </location>
    <ligand>
        <name>K(+)</name>
        <dbReference type="ChEBI" id="CHEBI:29103"/>
    </ligand>
</feature>
<dbReference type="STRING" id="573413.Spirs_1173"/>
<dbReference type="InterPro" id="IPR011611">
    <property type="entry name" value="PfkB_dom"/>
</dbReference>